<proteinExistence type="predicted"/>
<feature type="region of interest" description="Disordered" evidence="2">
    <location>
        <begin position="349"/>
        <end position="403"/>
    </location>
</feature>
<sequence length="403" mass="43452">MPPMLPPFYGGIARRSTFPISSRADKAIGMGSGNFSIEGALCTLRQILLLAETGGTYFTRACPCIVVARFGHTRDTCSEDKQARCIKCGQPGHIANACKFLKKAKKGAGPKPSSGSEQRPAAVAGPVMTIPKKASEPSMLAMRRMPIKKVVPERRSSIGPEKDSTASAEATSRKALSLRRGSTGKTGQEVALSTAALVPSRPAGTLAVGPEPSAMKVQGAVEPEQVFAVPSTAVPTRRGEGTSRLASESSLKELEQAIKALSAGSSAMTIPDAPEEWITAENQKKVRRSQRWMLRNRLRQRSLAWRILKVGNPRRRRPEQLWVREASKRPAEKRLKSEVSVRVQTMSSCSSEGECREMVDPQHVSSSDPVNIVDPASPEQGEEGSLLISYESSVDSDMDTIAS</sequence>
<organism evidence="4 5">
    <name type="scientific">Xenopus laevis</name>
    <name type="common">African clawed frog</name>
    <dbReference type="NCBI Taxonomy" id="8355"/>
    <lineage>
        <taxon>Eukaryota</taxon>
        <taxon>Metazoa</taxon>
        <taxon>Chordata</taxon>
        <taxon>Craniata</taxon>
        <taxon>Vertebrata</taxon>
        <taxon>Euteleostomi</taxon>
        <taxon>Amphibia</taxon>
        <taxon>Batrachia</taxon>
        <taxon>Anura</taxon>
        <taxon>Pipoidea</taxon>
        <taxon>Pipidae</taxon>
        <taxon>Xenopodinae</taxon>
        <taxon>Xenopus</taxon>
        <taxon>Xenopus</taxon>
    </lineage>
</organism>
<evidence type="ECO:0000256" key="1">
    <source>
        <dbReference type="PROSITE-ProRule" id="PRU00047"/>
    </source>
</evidence>
<dbReference type="EMBL" id="CM004480">
    <property type="protein sequence ID" value="OCT68820.1"/>
    <property type="molecule type" value="Genomic_DNA"/>
</dbReference>
<name>A0A974CA07_XENLA</name>
<feature type="compositionally biased region" description="Basic and acidic residues" evidence="2">
    <location>
        <begin position="152"/>
        <end position="164"/>
    </location>
</feature>
<gene>
    <name evidence="4" type="ORF">XELAEV_18040113mg</name>
</gene>
<dbReference type="GO" id="GO:0003676">
    <property type="term" value="F:nucleic acid binding"/>
    <property type="evidence" value="ECO:0007669"/>
    <property type="project" value="InterPro"/>
</dbReference>
<dbReference type="SMART" id="SM00343">
    <property type="entry name" value="ZnF_C2HC"/>
    <property type="match status" value="1"/>
</dbReference>
<dbReference type="Gene3D" id="4.10.60.10">
    <property type="entry name" value="Zinc finger, CCHC-type"/>
    <property type="match status" value="1"/>
</dbReference>
<feature type="domain" description="CCHC-type" evidence="3">
    <location>
        <begin position="84"/>
        <end position="99"/>
    </location>
</feature>
<feature type="region of interest" description="Disordered" evidence="2">
    <location>
        <begin position="152"/>
        <end position="190"/>
    </location>
</feature>
<evidence type="ECO:0000259" key="3">
    <source>
        <dbReference type="PROSITE" id="PS50158"/>
    </source>
</evidence>
<accession>A0A974CA07</accession>
<dbReference type="SUPFAM" id="SSF57756">
    <property type="entry name" value="Retrovirus zinc finger-like domains"/>
    <property type="match status" value="1"/>
</dbReference>
<reference evidence="5" key="1">
    <citation type="journal article" date="2016" name="Nature">
        <title>Genome evolution in the allotetraploid frog Xenopus laevis.</title>
        <authorList>
            <person name="Session A.M."/>
            <person name="Uno Y."/>
            <person name="Kwon T."/>
            <person name="Chapman J.A."/>
            <person name="Toyoda A."/>
            <person name="Takahashi S."/>
            <person name="Fukui A."/>
            <person name="Hikosaka A."/>
            <person name="Suzuki A."/>
            <person name="Kondo M."/>
            <person name="van Heeringen S.J."/>
            <person name="Quigley I."/>
            <person name="Heinz S."/>
            <person name="Ogino H."/>
            <person name="Ochi H."/>
            <person name="Hellsten U."/>
            <person name="Lyons J.B."/>
            <person name="Simakov O."/>
            <person name="Putnam N."/>
            <person name="Stites J."/>
            <person name="Kuroki Y."/>
            <person name="Tanaka T."/>
            <person name="Michiue T."/>
            <person name="Watanabe M."/>
            <person name="Bogdanovic O."/>
            <person name="Lister R."/>
            <person name="Georgiou G."/>
            <person name="Paranjpe S.S."/>
            <person name="van Kruijsbergen I."/>
            <person name="Shu S."/>
            <person name="Carlson J."/>
            <person name="Kinoshita T."/>
            <person name="Ohta Y."/>
            <person name="Mawaribuchi S."/>
            <person name="Jenkins J."/>
            <person name="Grimwood J."/>
            <person name="Schmutz J."/>
            <person name="Mitros T."/>
            <person name="Mozaffari S.V."/>
            <person name="Suzuki Y."/>
            <person name="Haramoto Y."/>
            <person name="Yamamoto T.S."/>
            <person name="Takagi C."/>
            <person name="Heald R."/>
            <person name="Miller K."/>
            <person name="Haudenschild C."/>
            <person name="Kitzman J."/>
            <person name="Nakayama T."/>
            <person name="Izutsu Y."/>
            <person name="Robert J."/>
            <person name="Fortriede J."/>
            <person name="Burns K."/>
            <person name="Lotay V."/>
            <person name="Karimi K."/>
            <person name="Yasuoka Y."/>
            <person name="Dichmann D.S."/>
            <person name="Flajnik M.F."/>
            <person name="Houston D.W."/>
            <person name="Shendure J."/>
            <person name="DuPasquier L."/>
            <person name="Vize P.D."/>
            <person name="Zorn A.M."/>
            <person name="Ito M."/>
            <person name="Marcotte E.M."/>
            <person name="Wallingford J.B."/>
            <person name="Ito Y."/>
            <person name="Asashima M."/>
            <person name="Ueno N."/>
            <person name="Matsuda Y."/>
            <person name="Veenstra G.J."/>
            <person name="Fujiyama A."/>
            <person name="Harland R.M."/>
            <person name="Taira M."/>
            <person name="Rokhsar D.S."/>
        </authorList>
    </citation>
    <scope>NUCLEOTIDE SEQUENCE [LARGE SCALE GENOMIC DNA]</scope>
    <source>
        <strain evidence="5">J</strain>
    </source>
</reference>
<protein>
    <recommendedName>
        <fullName evidence="3">CCHC-type domain-containing protein</fullName>
    </recommendedName>
</protein>
<feature type="compositionally biased region" description="Acidic residues" evidence="2">
    <location>
        <begin position="394"/>
        <end position="403"/>
    </location>
</feature>
<dbReference type="AlphaFoldDB" id="A0A974CA07"/>
<dbReference type="Proteomes" id="UP000694892">
    <property type="component" value="Chromosome 8L"/>
</dbReference>
<evidence type="ECO:0000313" key="4">
    <source>
        <dbReference type="EMBL" id="OCT68820.1"/>
    </source>
</evidence>
<keyword evidence="1" id="KW-0863">Zinc-finger</keyword>
<dbReference type="InterPro" id="IPR001878">
    <property type="entry name" value="Znf_CCHC"/>
</dbReference>
<dbReference type="GO" id="GO:0008270">
    <property type="term" value="F:zinc ion binding"/>
    <property type="evidence" value="ECO:0007669"/>
    <property type="project" value="UniProtKB-KW"/>
</dbReference>
<dbReference type="InterPro" id="IPR036875">
    <property type="entry name" value="Znf_CCHC_sf"/>
</dbReference>
<keyword evidence="1" id="KW-0862">Zinc</keyword>
<dbReference type="PROSITE" id="PS50158">
    <property type="entry name" value="ZF_CCHC"/>
    <property type="match status" value="1"/>
</dbReference>
<evidence type="ECO:0000313" key="5">
    <source>
        <dbReference type="Proteomes" id="UP000694892"/>
    </source>
</evidence>
<evidence type="ECO:0000256" key="2">
    <source>
        <dbReference type="SAM" id="MobiDB-lite"/>
    </source>
</evidence>
<keyword evidence="1" id="KW-0479">Metal-binding</keyword>